<proteinExistence type="predicted"/>
<evidence type="ECO:0000313" key="2">
    <source>
        <dbReference type="Proteomes" id="UP000515163"/>
    </source>
</evidence>
<protein>
    <submittedName>
        <fullName evidence="3">Uncharacterized protein LOC116299462</fullName>
    </submittedName>
</protein>
<dbReference type="GeneID" id="116299462"/>
<dbReference type="Proteomes" id="UP000515163">
    <property type="component" value="Unplaced"/>
</dbReference>
<feature type="compositionally biased region" description="Basic and acidic residues" evidence="1">
    <location>
        <begin position="67"/>
        <end position="78"/>
    </location>
</feature>
<accession>A0A6P8IE33</accession>
<evidence type="ECO:0000256" key="1">
    <source>
        <dbReference type="SAM" id="MobiDB-lite"/>
    </source>
</evidence>
<reference evidence="3" key="1">
    <citation type="submission" date="2025-08" db="UniProtKB">
        <authorList>
            <consortium name="RefSeq"/>
        </authorList>
    </citation>
    <scope>IDENTIFICATION</scope>
    <source>
        <tissue evidence="3">Tentacle</tissue>
    </source>
</reference>
<feature type="compositionally biased region" description="Basic and acidic residues" evidence="1">
    <location>
        <begin position="159"/>
        <end position="177"/>
    </location>
</feature>
<dbReference type="AlphaFoldDB" id="A0A6P8IE33"/>
<dbReference type="KEGG" id="aten:116299462"/>
<organism evidence="2 3">
    <name type="scientific">Actinia tenebrosa</name>
    <name type="common">Australian red waratah sea anemone</name>
    <dbReference type="NCBI Taxonomy" id="6105"/>
    <lineage>
        <taxon>Eukaryota</taxon>
        <taxon>Metazoa</taxon>
        <taxon>Cnidaria</taxon>
        <taxon>Anthozoa</taxon>
        <taxon>Hexacorallia</taxon>
        <taxon>Actiniaria</taxon>
        <taxon>Actiniidae</taxon>
        <taxon>Actinia</taxon>
    </lineage>
</organism>
<feature type="region of interest" description="Disordered" evidence="1">
    <location>
        <begin position="1"/>
        <end position="20"/>
    </location>
</feature>
<keyword evidence="2" id="KW-1185">Reference proteome</keyword>
<dbReference type="RefSeq" id="XP_031563980.1">
    <property type="nucleotide sequence ID" value="XM_031708120.1"/>
</dbReference>
<feature type="compositionally biased region" description="Polar residues" evidence="1">
    <location>
        <begin position="109"/>
        <end position="131"/>
    </location>
</feature>
<dbReference type="OrthoDB" id="5970840at2759"/>
<name>A0A6P8IE33_ACTTE</name>
<feature type="region of interest" description="Disordered" evidence="1">
    <location>
        <begin position="61"/>
        <end position="192"/>
    </location>
</feature>
<sequence>MDRNYLLKDGKREKEAAETSLERIRRSIEGALEKEKETVQKEAVNRYIRDASLRMSLNLPIKPTKSHLKEDQNHEQKNTLKGSDYKLPSLQHGDGSPIRRPVPELHMLNTENPARPNTSNTNMSIDTFSPSPNKPNIRLPPIIIDTGQQEKGGKRKRKKDESNEVNKQKKKSPERFTGKPAKTRLESVSPTEEDFNVVMCGRSPRVINETKELFVSKHGRFKSK</sequence>
<gene>
    <name evidence="3" type="primary">LOC116299462</name>
</gene>
<evidence type="ECO:0000313" key="3">
    <source>
        <dbReference type="RefSeq" id="XP_031563980.1"/>
    </source>
</evidence>
<dbReference type="InParanoid" id="A0A6P8IE33"/>